<dbReference type="GO" id="GO:0005840">
    <property type="term" value="C:ribosome"/>
    <property type="evidence" value="ECO:0007669"/>
    <property type="project" value="UniProtKB-KW"/>
</dbReference>
<reference evidence="5" key="2">
    <citation type="submission" date="2016-06" db="UniProtKB">
        <authorList>
            <consortium name="WormBaseParasite"/>
        </authorList>
    </citation>
    <scope>IDENTIFICATION</scope>
</reference>
<reference evidence="4" key="1">
    <citation type="submission" date="2014-05" db="EMBL/GenBank/DDBJ databases">
        <title>The genome and life-stage specific transcriptomes of Globodera pallida elucidate key aspects of plant parasitism by a cyst nematode.</title>
        <authorList>
            <person name="Cotton J.A."/>
            <person name="Lilley C.J."/>
            <person name="Jones L.M."/>
            <person name="Kikuchi T."/>
            <person name="Reid A.J."/>
            <person name="Thorpe P."/>
            <person name="Tsai I.J."/>
            <person name="Beasley H."/>
            <person name="Blok V."/>
            <person name="Cock P.J.A."/>
            <person name="Van den Akker S.E."/>
            <person name="Holroyd N."/>
            <person name="Hunt M."/>
            <person name="Mantelin S."/>
            <person name="Naghra H."/>
            <person name="Pain A."/>
            <person name="Palomares-Rius J.E."/>
            <person name="Zarowiecki M."/>
            <person name="Berriman M."/>
            <person name="Jones J.T."/>
            <person name="Urwin P.E."/>
        </authorList>
    </citation>
    <scope>NUCLEOTIDE SEQUENCE [LARGE SCALE GENOMIC DNA]</scope>
    <source>
        <strain evidence="4">Lindley</strain>
    </source>
</reference>
<evidence type="ECO:0000256" key="3">
    <source>
        <dbReference type="ARBA" id="ARBA00023274"/>
    </source>
</evidence>
<evidence type="ECO:0000313" key="4">
    <source>
        <dbReference type="Proteomes" id="UP000050741"/>
    </source>
</evidence>
<keyword evidence="4" id="KW-1185">Reference proteome</keyword>
<dbReference type="Proteomes" id="UP000050741">
    <property type="component" value="Unassembled WGS sequence"/>
</dbReference>
<dbReference type="Pfam" id="PF00238">
    <property type="entry name" value="Ribosomal_L14"/>
    <property type="match status" value="1"/>
</dbReference>
<evidence type="ECO:0000313" key="5">
    <source>
        <dbReference type="WBParaSite" id="GPLIN_000474500"/>
    </source>
</evidence>
<sequence length="182" mass="20626">MGSSGLVMNQLFNSLLTPFNAARICKVFASTGKGRWFAQPLDEMSRHRSRPPQYGMARRSRVLCVDNSEIAKEANMSGKLAYIIWVYKDGYRKRHMPKAELGDRVLVAIRGEMKRAVVVGCKQHYFIRKHGMPATDTNNVVLLNNEGNPLGNRVLAPVPAYFMRYRKELHASKVSALVKKFI</sequence>
<dbReference type="WBParaSite" id="GPLIN_000474500">
    <property type="protein sequence ID" value="GPLIN_000474500"/>
    <property type="gene ID" value="GPLIN_000474500"/>
</dbReference>
<name>A0A183BVV7_GLOPA</name>
<protein>
    <submittedName>
        <fullName evidence="5">60S ribosomal protein L23</fullName>
    </submittedName>
</protein>
<dbReference type="SMART" id="SM01374">
    <property type="entry name" value="Ribosomal_L14"/>
    <property type="match status" value="1"/>
</dbReference>
<dbReference type="InterPro" id="IPR000218">
    <property type="entry name" value="Ribosomal_uL14"/>
</dbReference>
<keyword evidence="3" id="KW-0687">Ribonucleoprotein</keyword>
<keyword evidence="2" id="KW-0689">Ribosomal protein</keyword>
<dbReference type="GO" id="GO:0003735">
    <property type="term" value="F:structural constituent of ribosome"/>
    <property type="evidence" value="ECO:0007669"/>
    <property type="project" value="InterPro"/>
</dbReference>
<accession>A0A183BVV7</accession>
<evidence type="ECO:0000256" key="2">
    <source>
        <dbReference type="ARBA" id="ARBA00022980"/>
    </source>
</evidence>
<evidence type="ECO:0000256" key="1">
    <source>
        <dbReference type="ARBA" id="ARBA00010745"/>
    </source>
</evidence>
<dbReference type="HAMAP" id="MF_01367">
    <property type="entry name" value="Ribosomal_uL14"/>
    <property type="match status" value="1"/>
</dbReference>
<dbReference type="AlphaFoldDB" id="A0A183BVV7"/>
<comment type="similarity">
    <text evidence="1">Belongs to the universal ribosomal protein uL14 family.</text>
</comment>
<dbReference type="GO" id="GO:1990904">
    <property type="term" value="C:ribonucleoprotein complex"/>
    <property type="evidence" value="ECO:0007669"/>
    <property type="project" value="UniProtKB-KW"/>
</dbReference>
<proteinExistence type="inferred from homology"/>
<dbReference type="SUPFAM" id="SSF50193">
    <property type="entry name" value="Ribosomal protein L14"/>
    <property type="match status" value="1"/>
</dbReference>
<dbReference type="InterPro" id="IPR036853">
    <property type="entry name" value="Ribosomal_uL14_sf"/>
</dbReference>
<dbReference type="GO" id="GO:0006412">
    <property type="term" value="P:translation"/>
    <property type="evidence" value="ECO:0007669"/>
    <property type="project" value="InterPro"/>
</dbReference>
<organism evidence="4 5">
    <name type="scientific">Globodera pallida</name>
    <name type="common">Potato cyst nematode worm</name>
    <name type="synonym">Heterodera pallida</name>
    <dbReference type="NCBI Taxonomy" id="36090"/>
    <lineage>
        <taxon>Eukaryota</taxon>
        <taxon>Metazoa</taxon>
        <taxon>Ecdysozoa</taxon>
        <taxon>Nematoda</taxon>
        <taxon>Chromadorea</taxon>
        <taxon>Rhabditida</taxon>
        <taxon>Tylenchina</taxon>
        <taxon>Tylenchomorpha</taxon>
        <taxon>Tylenchoidea</taxon>
        <taxon>Heteroderidae</taxon>
        <taxon>Heteroderinae</taxon>
        <taxon>Globodera</taxon>
    </lineage>
</organism>
<dbReference type="Gene3D" id="2.40.150.20">
    <property type="entry name" value="Ribosomal protein L14"/>
    <property type="match status" value="1"/>
</dbReference>
<dbReference type="CDD" id="cd00337">
    <property type="entry name" value="Ribosomal_uL14"/>
    <property type="match status" value="1"/>
</dbReference>